<keyword evidence="2" id="KW-1133">Transmembrane helix</keyword>
<feature type="transmembrane region" description="Helical" evidence="2">
    <location>
        <begin position="6"/>
        <end position="23"/>
    </location>
</feature>
<evidence type="ECO:0008006" key="5">
    <source>
        <dbReference type="Google" id="ProtNLM"/>
    </source>
</evidence>
<comment type="caution">
    <text evidence="3">The sequence shown here is derived from an EMBL/GenBank/DDBJ whole genome shotgun (WGS) entry which is preliminary data.</text>
</comment>
<reference evidence="3 4" key="1">
    <citation type="submission" date="2015-01" db="EMBL/GenBank/DDBJ databases">
        <title>Desulfovibrio sp. JC271 draft genome sequence.</title>
        <authorList>
            <person name="Shivani Y."/>
            <person name="Subhash Y."/>
            <person name="Sasikala C."/>
            <person name="Ramana C.V."/>
        </authorList>
    </citation>
    <scope>NUCLEOTIDE SEQUENCE [LARGE SCALE GENOMIC DNA]</scope>
    <source>
        <strain evidence="3 4">JC271</strain>
    </source>
</reference>
<evidence type="ECO:0000313" key="4">
    <source>
        <dbReference type="Proteomes" id="UP000091979"/>
    </source>
</evidence>
<dbReference type="AlphaFoldDB" id="A0A1B7XAW9"/>
<dbReference type="STRING" id="1560234.SP90_12620"/>
<keyword evidence="2" id="KW-0472">Membrane</keyword>
<dbReference type="EMBL" id="JXMS01000024">
    <property type="protein sequence ID" value="OBQ46450.1"/>
    <property type="molecule type" value="Genomic_DNA"/>
</dbReference>
<dbReference type="PATRIC" id="fig|1560234.3.peg.1629"/>
<dbReference type="RefSeq" id="WP_066856802.1">
    <property type="nucleotide sequence ID" value="NZ_JXMS01000024.1"/>
</dbReference>
<protein>
    <recommendedName>
        <fullName evidence="5">FeoB-associated Cys-rich membrane protein</fullName>
    </recommendedName>
</protein>
<keyword evidence="2" id="KW-0812">Transmembrane</keyword>
<dbReference type="Pfam" id="PF12669">
    <property type="entry name" value="FeoB_associated"/>
    <property type="match status" value="1"/>
</dbReference>
<sequence>MSDAVIVAVIIAVAAGYLVRRFMKKGSSGGCGCGSSCGGCGSSDTTSAHKGSAGCGCSSHKE</sequence>
<feature type="region of interest" description="Disordered" evidence="1">
    <location>
        <begin position="40"/>
        <end position="62"/>
    </location>
</feature>
<organism evidence="3 4">
    <name type="scientific">Halodesulfovibrio spirochaetisodalis</name>
    <dbReference type="NCBI Taxonomy" id="1560234"/>
    <lineage>
        <taxon>Bacteria</taxon>
        <taxon>Pseudomonadati</taxon>
        <taxon>Thermodesulfobacteriota</taxon>
        <taxon>Desulfovibrionia</taxon>
        <taxon>Desulfovibrionales</taxon>
        <taxon>Desulfovibrionaceae</taxon>
        <taxon>Halodesulfovibrio</taxon>
    </lineage>
</organism>
<proteinExistence type="predicted"/>
<dbReference type="Proteomes" id="UP000091979">
    <property type="component" value="Unassembled WGS sequence"/>
</dbReference>
<keyword evidence="4" id="KW-1185">Reference proteome</keyword>
<gene>
    <name evidence="3" type="ORF">SP90_12620</name>
</gene>
<accession>A0A1B7XAW9</accession>
<evidence type="ECO:0000313" key="3">
    <source>
        <dbReference type="EMBL" id="OBQ46450.1"/>
    </source>
</evidence>
<evidence type="ECO:0000256" key="2">
    <source>
        <dbReference type="SAM" id="Phobius"/>
    </source>
</evidence>
<name>A0A1B7XAW9_9BACT</name>
<evidence type="ECO:0000256" key="1">
    <source>
        <dbReference type="SAM" id="MobiDB-lite"/>
    </source>
</evidence>